<accession>A0A261ETA6</accession>
<dbReference type="InterPro" id="IPR004099">
    <property type="entry name" value="Pyr_nucl-diS_OxRdtase_dimer"/>
</dbReference>
<evidence type="ECO:0000256" key="10">
    <source>
        <dbReference type="PIRSR" id="PIRSR000350-4"/>
    </source>
</evidence>
<dbReference type="InterPro" id="IPR023753">
    <property type="entry name" value="FAD/NAD-binding_dom"/>
</dbReference>
<dbReference type="PRINTS" id="PR00411">
    <property type="entry name" value="PNDRDTASEI"/>
</dbReference>
<evidence type="ECO:0000256" key="2">
    <source>
        <dbReference type="ARBA" id="ARBA00022630"/>
    </source>
</evidence>
<dbReference type="GO" id="GO:0006103">
    <property type="term" value="P:2-oxoglutarate metabolic process"/>
    <property type="evidence" value="ECO:0007669"/>
    <property type="project" value="TreeGrafter"/>
</dbReference>
<dbReference type="Pfam" id="PF07992">
    <property type="entry name" value="Pyr_redox_2"/>
    <property type="match status" value="1"/>
</dbReference>
<evidence type="ECO:0000256" key="1">
    <source>
        <dbReference type="ARBA" id="ARBA00007532"/>
    </source>
</evidence>
<keyword evidence="7 11" id="KW-0676">Redox-active center</keyword>
<evidence type="ECO:0000313" key="14">
    <source>
        <dbReference type="EMBL" id="OZG50087.1"/>
    </source>
</evidence>
<feature type="binding site" evidence="9">
    <location>
        <position position="294"/>
    </location>
    <ligand>
        <name>NAD(+)</name>
        <dbReference type="ChEBI" id="CHEBI:57540"/>
    </ligand>
</feature>
<comment type="similarity">
    <text evidence="1 11">Belongs to the class-I pyridine nucleotide-disulfide oxidoreductase family.</text>
</comment>
<dbReference type="EMBL" id="MWWS01000004">
    <property type="protein sequence ID" value="OZG50087.1"/>
    <property type="molecule type" value="Genomic_DNA"/>
</dbReference>
<protein>
    <submittedName>
        <fullName evidence="14">Dihydrolipoamide dehydrogenase</fullName>
    </submittedName>
</protein>
<dbReference type="InterPro" id="IPR016156">
    <property type="entry name" value="FAD/NAD-linked_Rdtase_dimer_sf"/>
</dbReference>
<evidence type="ECO:0000256" key="9">
    <source>
        <dbReference type="PIRSR" id="PIRSR000350-3"/>
    </source>
</evidence>
<keyword evidence="9" id="KW-0547">Nucleotide-binding</keyword>
<proteinExistence type="inferred from homology"/>
<keyword evidence="2 11" id="KW-0285">Flavoprotein</keyword>
<organism evidence="14 15">
    <name type="scientific">Bombiscardovia coagulans</name>
    <dbReference type="NCBI Taxonomy" id="686666"/>
    <lineage>
        <taxon>Bacteria</taxon>
        <taxon>Bacillati</taxon>
        <taxon>Actinomycetota</taxon>
        <taxon>Actinomycetes</taxon>
        <taxon>Bifidobacteriales</taxon>
        <taxon>Bifidobacteriaceae</taxon>
        <taxon>Bombiscardovia</taxon>
    </lineage>
</organism>
<dbReference type="InterPro" id="IPR001100">
    <property type="entry name" value="Pyr_nuc-diS_OxRdtase"/>
</dbReference>
<dbReference type="GO" id="GO:0050660">
    <property type="term" value="F:flavin adenine dinucleotide binding"/>
    <property type="evidence" value="ECO:0007669"/>
    <property type="project" value="TreeGrafter"/>
</dbReference>
<keyword evidence="3 9" id="KW-0274">FAD</keyword>
<evidence type="ECO:0000259" key="13">
    <source>
        <dbReference type="Pfam" id="PF07992"/>
    </source>
</evidence>
<evidence type="ECO:0000259" key="12">
    <source>
        <dbReference type="Pfam" id="PF02852"/>
    </source>
</evidence>
<feature type="binding site" evidence="9">
    <location>
        <position position="335"/>
    </location>
    <ligand>
        <name>FAD</name>
        <dbReference type="ChEBI" id="CHEBI:57692"/>
    </ligand>
</feature>
<dbReference type="PIRSF" id="PIRSF000350">
    <property type="entry name" value="Mercury_reductase_MerA"/>
    <property type="match status" value="1"/>
</dbReference>
<feature type="disulfide bond" description="Redox-active" evidence="10">
    <location>
        <begin position="62"/>
        <end position="67"/>
    </location>
</feature>
<dbReference type="PROSITE" id="PS00076">
    <property type="entry name" value="PYRIDINE_REDOX_1"/>
    <property type="match status" value="1"/>
</dbReference>
<dbReference type="PANTHER" id="PTHR22912:SF217">
    <property type="entry name" value="DIHYDROLIPOYL DEHYDROGENASE"/>
    <property type="match status" value="1"/>
</dbReference>
<comment type="caution">
    <text evidence="14">The sequence shown here is derived from an EMBL/GenBank/DDBJ whole genome shotgun (WGS) entry which is preliminary data.</text>
</comment>
<dbReference type="InterPro" id="IPR050151">
    <property type="entry name" value="Class-I_Pyr_Nuc-Dis_Oxidored"/>
</dbReference>
<feature type="domain" description="Pyridine nucleotide-disulphide oxidoreductase dimerisation" evidence="12">
    <location>
        <begin position="370"/>
        <end position="484"/>
    </location>
</feature>
<dbReference type="AlphaFoldDB" id="A0A261ETA6"/>
<evidence type="ECO:0000256" key="3">
    <source>
        <dbReference type="ARBA" id="ARBA00022827"/>
    </source>
</evidence>
<gene>
    <name evidence="14" type="ORF">BOCO_0604</name>
</gene>
<dbReference type="OrthoDB" id="4678789at2"/>
<comment type="cofactor">
    <cofactor evidence="9">
        <name>FAD</name>
        <dbReference type="ChEBI" id="CHEBI:57692"/>
    </cofactor>
    <text evidence="9">Binds 1 FAD per subunit.</text>
</comment>
<dbReference type="Gene3D" id="3.30.390.30">
    <property type="match status" value="1"/>
</dbReference>
<feature type="binding site" evidence="9">
    <location>
        <position position="71"/>
    </location>
    <ligand>
        <name>FAD</name>
        <dbReference type="ChEBI" id="CHEBI:57692"/>
    </ligand>
</feature>
<dbReference type="InterPro" id="IPR012999">
    <property type="entry name" value="Pyr_OxRdtase_I_AS"/>
</dbReference>
<feature type="domain" description="FAD/NAD(P)-binding" evidence="13">
    <location>
        <begin position="24"/>
        <end position="350"/>
    </location>
</feature>
<dbReference type="InterPro" id="IPR036188">
    <property type="entry name" value="FAD/NAD-bd_sf"/>
</dbReference>
<evidence type="ECO:0000256" key="6">
    <source>
        <dbReference type="ARBA" id="ARBA00023157"/>
    </source>
</evidence>
<keyword evidence="6" id="KW-1015">Disulfide bond</keyword>
<reference evidence="14 15" key="1">
    <citation type="journal article" date="2017" name="BMC Genomics">
        <title>Comparative genomic and phylogenomic analyses of the Bifidobacteriaceae family.</title>
        <authorList>
            <person name="Lugli G.A."/>
            <person name="Milani C."/>
            <person name="Turroni F."/>
            <person name="Duranti S."/>
            <person name="Mancabelli L."/>
            <person name="Mangifesta M."/>
            <person name="Ferrario C."/>
            <person name="Modesto M."/>
            <person name="Mattarelli P."/>
            <person name="Jiri K."/>
            <person name="van Sinderen D."/>
            <person name="Ventura M."/>
        </authorList>
    </citation>
    <scope>NUCLEOTIDE SEQUENCE [LARGE SCALE GENOMIC DNA]</scope>
    <source>
        <strain evidence="14 15">DSM 22924</strain>
    </source>
</reference>
<sequence length="496" mass="53016">MSTKTNTEVTDSSKNNHTAPSDSYDLVIIGAGPGGYSTALRSAQLGARVALIEEDSTVGGTCLNRGCIPTKALMSATSTITLSAHARQLGIQSTFDGIDFNKLTTFKQSSVDAMTTGLSQLLSQRQVTVIHGRASILSPRTVEVTNDSKQPFVLHANDIVLATGAHSTPLPEQPFTSDILDSDRALDLKQFPEHPVIIGAGAVAVEFASIWQAAGSQVRLLIRKDRVLSDWDRRTSMALTRALQKQGIEIITGSQCARIEHEHEGLCVSYSSSQTDSNGLEQQVTADKVLVAIGRTPNTDDPWFAQAGINTDPHGLVLTDSFGHTSCKHVWAVGDITPGYHFAHRAFEQGIVVAESIAGLNPLPVDENSIPQVVFSTPQAACIGLGKESAEARDDLLEIQETIYPMLSNARMRMSGSTGSLSLVTACKTEDPTTRIVVGVHIVAPEAAELIAEAEQIVGNQVPVSKAARLIHPHPTFSEALGEALLKADGRPLHMR</sequence>
<evidence type="ECO:0000256" key="8">
    <source>
        <dbReference type="PIRSR" id="PIRSR000350-2"/>
    </source>
</evidence>
<feature type="binding site" evidence="9">
    <location>
        <begin position="199"/>
        <end position="206"/>
    </location>
    <ligand>
        <name>NAD(+)</name>
        <dbReference type="ChEBI" id="CHEBI:57540"/>
    </ligand>
</feature>
<keyword evidence="5 9" id="KW-0520">NAD</keyword>
<evidence type="ECO:0000256" key="7">
    <source>
        <dbReference type="ARBA" id="ARBA00023284"/>
    </source>
</evidence>
<evidence type="ECO:0000313" key="15">
    <source>
        <dbReference type="Proteomes" id="UP000216004"/>
    </source>
</evidence>
<dbReference type="PANTHER" id="PTHR22912">
    <property type="entry name" value="DISULFIDE OXIDOREDUCTASE"/>
    <property type="match status" value="1"/>
</dbReference>
<dbReference type="Pfam" id="PF02852">
    <property type="entry name" value="Pyr_redox_dim"/>
    <property type="match status" value="1"/>
</dbReference>
<evidence type="ECO:0000256" key="11">
    <source>
        <dbReference type="RuleBase" id="RU003691"/>
    </source>
</evidence>
<dbReference type="PRINTS" id="PR00368">
    <property type="entry name" value="FADPNR"/>
</dbReference>
<dbReference type="SUPFAM" id="SSF51905">
    <property type="entry name" value="FAD/NAD(P)-binding domain"/>
    <property type="match status" value="1"/>
</dbReference>
<keyword evidence="15" id="KW-1185">Reference proteome</keyword>
<dbReference type="GO" id="GO:0004148">
    <property type="term" value="F:dihydrolipoyl dehydrogenase (NADH) activity"/>
    <property type="evidence" value="ECO:0007669"/>
    <property type="project" value="TreeGrafter"/>
</dbReference>
<dbReference type="Proteomes" id="UP000216004">
    <property type="component" value="Unassembled WGS sequence"/>
</dbReference>
<feature type="active site" description="Proton acceptor" evidence="8">
    <location>
        <position position="474"/>
    </location>
</feature>
<keyword evidence="4 11" id="KW-0560">Oxidoreductase</keyword>
<dbReference type="SUPFAM" id="SSF55424">
    <property type="entry name" value="FAD/NAD-linked reductases, dimerisation (C-terminal) domain"/>
    <property type="match status" value="1"/>
</dbReference>
<dbReference type="RefSeq" id="WP_094722618.1">
    <property type="nucleotide sequence ID" value="NZ_MWWS01000004.1"/>
</dbReference>
<evidence type="ECO:0000256" key="4">
    <source>
        <dbReference type="ARBA" id="ARBA00023002"/>
    </source>
</evidence>
<dbReference type="Gene3D" id="3.50.50.60">
    <property type="entry name" value="FAD/NAD(P)-binding domain"/>
    <property type="match status" value="2"/>
</dbReference>
<evidence type="ECO:0000256" key="5">
    <source>
        <dbReference type="ARBA" id="ARBA00023027"/>
    </source>
</evidence>
<name>A0A261ETA6_9BIFI</name>